<gene>
    <name evidence="2" type="ORF">EQG63_04885</name>
</gene>
<keyword evidence="1" id="KW-1133">Transmembrane helix</keyword>
<dbReference type="OrthoDB" id="1453319at2"/>
<accession>A0A4Q1K6I0</accession>
<keyword evidence="1" id="KW-0812">Transmembrane</keyword>
<evidence type="ECO:0000256" key="1">
    <source>
        <dbReference type="SAM" id="Phobius"/>
    </source>
</evidence>
<proteinExistence type="predicted"/>
<keyword evidence="3" id="KW-1185">Reference proteome</keyword>
<dbReference type="RefSeq" id="WP_129434997.1">
    <property type="nucleotide sequence ID" value="NZ_SBKO01000001.1"/>
</dbReference>
<feature type="transmembrane region" description="Helical" evidence="1">
    <location>
        <begin position="36"/>
        <end position="55"/>
    </location>
</feature>
<dbReference type="Proteomes" id="UP000290283">
    <property type="component" value="Unassembled WGS sequence"/>
</dbReference>
<keyword evidence="1" id="KW-0472">Membrane</keyword>
<protein>
    <submittedName>
        <fullName evidence="2">Uncharacterized protein</fullName>
    </submittedName>
</protein>
<name>A0A4Q1K6I0_9FLAO</name>
<reference evidence="3" key="1">
    <citation type="submission" date="2019-01" db="EMBL/GenBank/DDBJ databases">
        <title>Cytophagaceae bacterium strain CAR-16.</title>
        <authorList>
            <person name="Chen W.-M."/>
        </authorList>
    </citation>
    <scope>NUCLEOTIDE SEQUENCE [LARGE SCALE GENOMIC DNA]</scope>
    <source>
        <strain evidence="3">LLJ-11</strain>
    </source>
</reference>
<sequence length="67" mass="7368">MKTFTYIVFALAIVFIGVNASMLDFSNLFEGQSLIAIIGILATMCAIVLLLIFNMSRSIANKLKKHS</sequence>
<dbReference type="EMBL" id="SBKO01000001">
    <property type="protein sequence ID" value="RXR21277.1"/>
    <property type="molecule type" value="Genomic_DNA"/>
</dbReference>
<comment type="caution">
    <text evidence="2">The sequence shown here is derived from an EMBL/GenBank/DDBJ whole genome shotgun (WGS) entry which is preliminary data.</text>
</comment>
<evidence type="ECO:0000313" key="3">
    <source>
        <dbReference type="Proteomes" id="UP000290283"/>
    </source>
</evidence>
<evidence type="ECO:0000313" key="2">
    <source>
        <dbReference type="EMBL" id="RXR21277.1"/>
    </source>
</evidence>
<dbReference type="AlphaFoldDB" id="A0A4Q1K6I0"/>
<organism evidence="2 3">
    <name type="scientific">Flavobacterium amnicola</name>
    <dbReference type="NCBI Taxonomy" id="2506422"/>
    <lineage>
        <taxon>Bacteria</taxon>
        <taxon>Pseudomonadati</taxon>
        <taxon>Bacteroidota</taxon>
        <taxon>Flavobacteriia</taxon>
        <taxon>Flavobacteriales</taxon>
        <taxon>Flavobacteriaceae</taxon>
        <taxon>Flavobacterium</taxon>
    </lineage>
</organism>